<evidence type="ECO:0000313" key="2">
    <source>
        <dbReference type="Ensembl" id="ENSCSAVP00000004982.1"/>
    </source>
</evidence>
<keyword evidence="1" id="KW-0812">Transmembrane</keyword>
<dbReference type="Ensembl" id="ENSCSAVT00000005052.1">
    <property type="protein sequence ID" value="ENSCSAVP00000004982.1"/>
    <property type="gene ID" value="ENSCSAVG00000002966.1"/>
</dbReference>
<keyword evidence="3" id="KW-1185">Reference proteome</keyword>
<dbReference type="Proteomes" id="UP000007875">
    <property type="component" value="Unassembled WGS sequence"/>
</dbReference>
<keyword evidence="1" id="KW-0472">Membrane</keyword>
<dbReference type="GeneTree" id="ENSGT00390000018448"/>
<reference evidence="3" key="1">
    <citation type="submission" date="2003-08" db="EMBL/GenBank/DDBJ databases">
        <authorList>
            <person name="Birren B."/>
            <person name="Nusbaum C."/>
            <person name="Abebe A."/>
            <person name="Abouelleil A."/>
            <person name="Adekoya E."/>
            <person name="Ait-zahra M."/>
            <person name="Allen N."/>
            <person name="Allen T."/>
            <person name="An P."/>
            <person name="Anderson M."/>
            <person name="Anderson S."/>
            <person name="Arachchi H."/>
            <person name="Armbruster J."/>
            <person name="Bachantsang P."/>
            <person name="Baldwin J."/>
            <person name="Barry A."/>
            <person name="Bayul T."/>
            <person name="Blitshsteyn B."/>
            <person name="Bloom T."/>
            <person name="Blye J."/>
            <person name="Boguslavskiy L."/>
            <person name="Borowsky M."/>
            <person name="Boukhgalter B."/>
            <person name="Brunache A."/>
            <person name="Butler J."/>
            <person name="Calixte N."/>
            <person name="Calvo S."/>
            <person name="Camarata J."/>
            <person name="Campo K."/>
            <person name="Chang J."/>
            <person name="Cheshatsang Y."/>
            <person name="Citroen M."/>
            <person name="Collymore A."/>
            <person name="Considine T."/>
            <person name="Cook A."/>
            <person name="Cooke P."/>
            <person name="Corum B."/>
            <person name="Cuomo C."/>
            <person name="David R."/>
            <person name="Dawoe T."/>
            <person name="Degray S."/>
            <person name="Dodge S."/>
            <person name="Dooley K."/>
            <person name="Dorje P."/>
            <person name="Dorjee K."/>
            <person name="Dorris L."/>
            <person name="Duffey N."/>
            <person name="Dupes A."/>
            <person name="Elkins T."/>
            <person name="Engels R."/>
            <person name="Erickson J."/>
            <person name="Farina A."/>
            <person name="Faro S."/>
            <person name="Ferreira P."/>
            <person name="Fischer H."/>
            <person name="Fitzgerald M."/>
            <person name="Foley K."/>
            <person name="Gage D."/>
            <person name="Galagan J."/>
            <person name="Gearin G."/>
            <person name="Gnerre S."/>
            <person name="Gnirke A."/>
            <person name="Goyette A."/>
            <person name="Graham J."/>
            <person name="Grandbois E."/>
            <person name="Gyaltsen K."/>
            <person name="Hafez N."/>
            <person name="Hagopian D."/>
            <person name="Hagos B."/>
            <person name="Hall J."/>
            <person name="Hatcher B."/>
            <person name="Heller A."/>
            <person name="Higgins H."/>
            <person name="Honan T."/>
            <person name="Horn A."/>
            <person name="Houde N."/>
            <person name="Hughes L."/>
            <person name="Hulme W."/>
            <person name="Husby E."/>
            <person name="Iliev I."/>
            <person name="Jaffe D."/>
            <person name="Jones C."/>
            <person name="Kamal M."/>
            <person name="Kamat A."/>
            <person name="Kamvysselis M."/>
            <person name="Karlsson E."/>
            <person name="Kells C."/>
            <person name="Kieu A."/>
            <person name="Kisner P."/>
            <person name="Kodira C."/>
            <person name="Kulbokas E."/>
            <person name="Labutti K."/>
            <person name="Lama D."/>
            <person name="Landers T."/>
            <person name="Leger J."/>
            <person name="Levine S."/>
            <person name="Lewis D."/>
            <person name="Lewis T."/>
            <person name="Lindblad-toh K."/>
            <person name="Liu X."/>
            <person name="Lokyitsang T."/>
            <person name="Lokyitsang Y."/>
            <person name="Lucien O."/>
            <person name="Lui A."/>
            <person name="Ma L.J."/>
            <person name="Mabbitt R."/>
            <person name="Macdonald J."/>
            <person name="Maclean C."/>
            <person name="Major J."/>
            <person name="Manning J."/>
            <person name="Marabella R."/>
            <person name="Maru K."/>
            <person name="Matthews C."/>
            <person name="Mauceli E."/>
            <person name="Mccarthy M."/>
            <person name="Mcdonough S."/>
            <person name="Mcghee T."/>
            <person name="Meldrim J."/>
            <person name="Meneus L."/>
            <person name="Mesirov J."/>
            <person name="Mihalev A."/>
            <person name="Mihova T."/>
            <person name="Mikkelsen T."/>
            <person name="Mlenga V."/>
            <person name="Moru K."/>
            <person name="Mozes J."/>
            <person name="Mulrain L."/>
            <person name="Munson G."/>
            <person name="Naylor J."/>
            <person name="Newes C."/>
            <person name="Nguyen C."/>
            <person name="Nguyen N."/>
            <person name="Nguyen T."/>
            <person name="Nicol R."/>
            <person name="Nielsen C."/>
            <person name="Nizzari M."/>
            <person name="Norbu C."/>
            <person name="Norbu N."/>
            <person name="O'donnell P."/>
            <person name="Okoawo O."/>
            <person name="O'leary S."/>
            <person name="Omotosho B."/>
            <person name="O'neill K."/>
            <person name="Osman S."/>
            <person name="Parker S."/>
            <person name="Perrin D."/>
            <person name="Phunkhang P."/>
            <person name="Piqani B."/>
            <person name="Purcell S."/>
            <person name="Rachupka T."/>
            <person name="Ramasamy U."/>
            <person name="Rameau R."/>
            <person name="Ray V."/>
            <person name="Raymond C."/>
            <person name="Retta R."/>
            <person name="Richardson S."/>
            <person name="Rise C."/>
            <person name="Rodriguez J."/>
            <person name="Rogers J."/>
            <person name="Rogov P."/>
            <person name="Rutman M."/>
            <person name="Schupbach R."/>
            <person name="Seaman C."/>
            <person name="Settipalli S."/>
            <person name="Sharpe T."/>
            <person name="Sheridan J."/>
            <person name="Sherpa N."/>
            <person name="Shi J."/>
            <person name="Smirnov S."/>
            <person name="Smith C."/>
            <person name="Sougnez C."/>
            <person name="Spencer B."/>
            <person name="Stalker J."/>
            <person name="Stange-thomann N."/>
            <person name="Stavropoulos S."/>
            <person name="Stetson K."/>
            <person name="Stone C."/>
            <person name="Stone S."/>
            <person name="Stubbs M."/>
            <person name="Talamas J."/>
            <person name="Tchuinga P."/>
            <person name="Tenzing P."/>
            <person name="Tesfaye S."/>
            <person name="Theodore J."/>
            <person name="Thoulutsang Y."/>
            <person name="Topham K."/>
            <person name="Towey S."/>
            <person name="Tsamla T."/>
            <person name="Tsomo N."/>
            <person name="Vallee D."/>
            <person name="Vassiliev H."/>
            <person name="Venkataraman V."/>
            <person name="Vinson J."/>
            <person name="Vo A."/>
            <person name="Wade C."/>
            <person name="Wang S."/>
            <person name="Wangchuk T."/>
            <person name="Wangdi T."/>
            <person name="Whittaker C."/>
            <person name="Wilkinson J."/>
            <person name="Wu Y."/>
            <person name="Wyman D."/>
            <person name="Yadav S."/>
            <person name="Yang S."/>
            <person name="Yang X."/>
            <person name="Yeager S."/>
            <person name="Yee E."/>
            <person name="Young G."/>
            <person name="Zainoun J."/>
            <person name="Zembeck L."/>
            <person name="Zimmer A."/>
            <person name="Zody M."/>
            <person name="Lander E."/>
        </authorList>
    </citation>
    <scope>NUCLEOTIDE SEQUENCE [LARGE SCALE GENOMIC DNA]</scope>
</reference>
<reference evidence="2" key="3">
    <citation type="submission" date="2025-09" db="UniProtKB">
        <authorList>
            <consortium name="Ensembl"/>
        </authorList>
    </citation>
    <scope>IDENTIFICATION</scope>
</reference>
<evidence type="ECO:0000256" key="1">
    <source>
        <dbReference type="SAM" id="Phobius"/>
    </source>
</evidence>
<reference evidence="2" key="2">
    <citation type="submission" date="2025-08" db="UniProtKB">
        <authorList>
            <consortium name="Ensembl"/>
        </authorList>
    </citation>
    <scope>IDENTIFICATION</scope>
</reference>
<protein>
    <submittedName>
        <fullName evidence="2">Uncharacterized protein</fullName>
    </submittedName>
</protein>
<dbReference type="InParanoid" id="H2YI33"/>
<dbReference type="AlphaFoldDB" id="H2YI33"/>
<accession>H2YI33</accession>
<feature type="transmembrane region" description="Helical" evidence="1">
    <location>
        <begin position="38"/>
        <end position="56"/>
    </location>
</feature>
<organism evidence="2 3">
    <name type="scientific">Ciona savignyi</name>
    <name type="common">Pacific transparent sea squirt</name>
    <dbReference type="NCBI Taxonomy" id="51511"/>
    <lineage>
        <taxon>Eukaryota</taxon>
        <taxon>Metazoa</taxon>
        <taxon>Chordata</taxon>
        <taxon>Tunicata</taxon>
        <taxon>Ascidiacea</taxon>
        <taxon>Phlebobranchia</taxon>
        <taxon>Cionidae</taxon>
        <taxon>Ciona</taxon>
    </lineage>
</organism>
<name>H2YI33_CIOSA</name>
<feature type="transmembrane region" description="Helical" evidence="1">
    <location>
        <begin position="68"/>
        <end position="87"/>
    </location>
</feature>
<dbReference type="OMA" id="TRAFNQY"/>
<keyword evidence="1" id="KW-1133">Transmembrane helix</keyword>
<evidence type="ECO:0000313" key="3">
    <source>
        <dbReference type="Proteomes" id="UP000007875"/>
    </source>
</evidence>
<sequence length="127" mass="14718">MSKLLGEKALPHTGMGVVKTWMAIDLNDFRKCSYPVPILNNTSIILSLSAVTGQLYAYAMKRHNPATAMYRTFFYATVGVFTGYYFTRAFNQYYFGKFKYCLDYATFRKNDFEGTLGKCFWRSWIPT</sequence>
<dbReference type="HOGENOM" id="CLU_2060638_0_0_1"/>
<proteinExistence type="predicted"/>